<organism evidence="2 3">
    <name type="scientific">Phialophora macrospora</name>
    <dbReference type="NCBI Taxonomy" id="1851006"/>
    <lineage>
        <taxon>Eukaryota</taxon>
        <taxon>Fungi</taxon>
        <taxon>Dikarya</taxon>
        <taxon>Ascomycota</taxon>
        <taxon>Pezizomycotina</taxon>
        <taxon>Eurotiomycetes</taxon>
        <taxon>Chaetothyriomycetidae</taxon>
        <taxon>Chaetothyriales</taxon>
        <taxon>Herpotrichiellaceae</taxon>
        <taxon>Phialophora</taxon>
    </lineage>
</organism>
<dbReference type="HOGENOM" id="CLU_1927328_0_0_1"/>
<dbReference type="AlphaFoldDB" id="A0A0D2E9S8"/>
<keyword evidence="1" id="KW-0472">Membrane</keyword>
<gene>
    <name evidence="2" type="ORF">PV04_03257</name>
</gene>
<keyword evidence="1" id="KW-1133">Transmembrane helix</keyword>
<proteinExistence type="predicted"/>
<feature type="transmembrane region" description="Helical" evidence="1">
    <location>
        <begin position="96"/>
        <end position="119"/>
    </location>
</feature>
<evidence type="ECO:0000313" key="2">
    <source>
        <dbReference type="EMBL" id="KIW71042.1"/>
    </source>
</evidence>
<evidence type="ECO:0000256" key="1">
    <source>
        <dbReference type="SAM" id="Phobius"/>
    </source>
</evidence>
<dbReference type="Proteomes" id="UP000054266">
    <property type="component" value="Unassembled WGS sequence"/>
</dbReference>
<protein>
    <submittedName>
        <fullName evidence="2">Uncharacterized protein</fullName>
    </submittedName>
</protein>
<evidence type="ECO:0000313" key="3">
    <source>
        <dbReference type="Proteomes" id="UP000054266"/>
    </source>
</evidence>
<sequence>MMRPRLSSMYNSLGRPRTVLPSDRIRFLCFPALLPAPMLSVGMLFFFVVQGTNLKRDPILYKGGASQLKGRSDPTPSSLPSPLATPTCYATSDLPLIVLGVVFIILGLQLAGWSFWIVFRDRTQRPRVFNV</sequence>
<name>A0A0D2E9S8_9EURO</name>
<keyword evidence="3" id="KW-1185">Reference proteome</keyword>
<keyword evidence="1" id="KW-0812">Transmembrane</keyword>
<feature type="transmembrane region" description="Helical" evidence="1">
    <location>
        <begin position="25"/>
        <end position="48"/>
    </location>
</feature>
<accession>A0A0D2E9S8</accession>
<dbReference type="EMBL" id="KN846957">
    <property type="protein sequence ID" value="KIW71042.1"/>
    <property type="molecule type" value="Genomic_DNA"/>
</dbReference>
<reference evidence="2 3" key="1">
    <citation type="submission" date="2015-01" db="EMBL/GenBank/DDBJ databases">
        <title>The Genome Sequence of Capronia semiimmersa CBS27337.</title>
        <authorList>
            <consortium name="The Broad Institute Genomics Platform"/>
            <person name="Cuomo C."/>
            <person name="de Hoog S."/>
            <person name="Gorbushina A."/>
            <person name="Stielow B."/>
            <person name="Teixiera M."/>
            <person name="Abouelleil A."/>
            <person name="Chapman S.B."/>
            <person name="Priest M."/>
            <person name="Young S.K."/>
            <person name="Wortman J."/>
            <person name="Nusbaum C."/>
            <person name="Birren B."/>
        </authorList>
    </citation>
    <scope>NUCLEOTIDE SEQUENCE [LARGE SCALE GENOMIC DNA]</scope>
    <source>
        <strain evidence="2 3">CBS 27337</strain>
    </source>
</reference>